<accession>A0A2P7Q242</accession>
<dbReference type="GO" id="GO:0016743">
    <property type="term" value="F:carboxyl- or carbamoyltransferase activity"/>
    <property type="evidence" value="ECO:0007669"/>
    <property type="project" value="InterPro"/>
</dbReference>
<dbReference type="PANTHER" id="PTHR42853">
    <property type="entry name" value="ACETYL-COENZYME A CARBOXYLASE CARBOXYL TRANSFERASE SUBUNIT ALPHA"/>
    <property type="match status" value="1"/>
</dbReference>
<dbReference type="PROSITE" id="PS50989">
    <property type="entry name" value="COA_CT_CTER"/>
    <property type="match status" value="1"/>
</dbReference>
<keyword evidence="12" id="KW-0436">Ligase</keyword>
<evidence type="ECO:0000313" key="13">
    <source>
        <dbReference type="Proteomes" id="UP000241434"/>
    </source>
</evidence>
<evidence type="ECO:0000256" key="6">
    <source>
        <dbReference type="ARBA" id="ARBA00022832"/>
    </source>
</evidence>
<evidence type="ECO:0000256" key="5">
    <source>
        <dbReference type="ARBA" id="ARBA00022741"/>
    </source>
</evidence>
<protein>
    <recommendedName>
        <fullName evidence="2">acetyl-CoA carboxytransferase</fullName>
        <ecNumber evidence="2">2.1.3.15</ecNumber>
    </recommendedName>
</protein>
<evidence type="ECO:0000256" key="9">
    <source>
        <dbReference type="ARBA" id="ARBA00023160"/>
    </source>
</evidence>
<comment type="catalytic activity">
    <reaction evidence="10">
        <text>N(6)-carboxybiotinyl-L-lysyl-[protein] + acetyl-CoA = N(6)-biotinyl-L-lysyl-[protein] + malonyl-CoA</text>
        <dbReference type="Rhea" id="RHEA:54728"/>
        <dbReference type="Rhea" id="RHEA-COMP:10505"/>
        <dbReference type="Rhea" id="RHEA-COMP:10506"/>
        <dbReference type="ChEBI" id="CHEBI:57288"/>
        <dbReference type="ChEBI" id="CHEBI:57384"/>
        <dbReference type="ChEBI" id="CHEBI:83144"/>
        <dbReference type="ChEBI" id="CHEBI:83145"/>
        <dbReference type="EC" id="2.1.3.15"/>
    </reaction>
</comment>
<keyword evidence="6" id="KW-0276">Fatty acid metabolism</keyword>
<dbReference type="InterPro" id="IPR029045">
    <property type="entry name" value="ClpP/crotonase-like_dom_sf"/>
</dbReference>
<dbReference type="UniPathway" id="UPA00655">
    <property type="reaction ID" value="UER00711"/>
</dbReference>
<dbReference type="EC" id="2.1.3.15" evidence="2"/>
<evidence type="ECO:0000256" key="1">
    <source>
        <dbReference type="ARBA" id="ARBA00004956"/>
    </source>
</evidence>
<dbReference type="InterPro" id="IPR001095">
    <property type="entry name" value="Acetyl_CoA_COase_a_su"/>
</dbReference>
<dbReference type="Pfam" id="PF03255">
    <property type="entry name" value="ACCA"/>
    <property type="match status" value="1"/>
</dbReference>
<dbReference type="AlphaFoldDB" id="A0A2P7Q242"/>
<dbReference type="GO" id="GO:2001295">
    <property type="term" value="P:malonyl-CoA biosynthetic process"/>
    <property type="evidence" value="ECO:0007669"/>
    <property type="project" value="UniProtKB-UniPathway"/>
</dbReference>
<keyword evidence="7" id="KW-0067">ATP-binding</keyword>
<keyword evidence="13" id="KW-1185">Reference proteome</keyword>
<evidence type="ECO:0000256" key="10">
    <source>
        <dbReference type="ARBA" id="ARBA00049152"/>
    </source>
</evidence>
<dbReference type="RefSeq" id="WP_330403878.1">
    <property type="nucleotide sequence ID" value="NZ_JYGE01000002.1"/>
</dbReference>
<evidence type="ECO:0000256" key="4">
    <source>
        <dbReference type="ARBA" id="ARBA00022679"/>
    </source>
</evidence>
<comment type="caution">
    <text evidence="12">The sequence shown here is derived from an EMBL/GenBank/DDBJ whole genome shotgun (WGS) entry which is preliminary data.</text>
</comment>
<dbReference type="Gene3D" id="3.90.226.10">
    <property type="entry name" value="2-enoyl-CoA Hydratase, Chain A, domain 1"/>
    <property type="match status" value="1"/>
</dbReference>
<keyword evidence="3" id="KW-0444">Lipid biosynthesis</keyword>
<dbReference type="Proteomes" id="UP000241434">
    <property type="component" value="Unassembled WGS sequence"/>
</dbReference>
<proteinExistence type="predicted"/>
<keyword evidence="8" id="KW-0443">Lipid metabolism</keyword>
<evidence type="ECO:0000256" key="7">
    <source>
        <dbReference type="ARBA" id="ARBA00022840"/>
    </source>
</evidence>
<evidence type="ECO:0000256" key="8">
    <source>
        <dbReference type="ARBA" id="ARBA00023098"/>
    </source>
</evidence>
<evidence type="ECO:0000256" key="2">
    <source>
        <dbReference type="ARBA" id="ARBA00011883"/>
    </source>
</evidence>
<organism evidence="12 13">
    <name type="scientific">Peptostreptococcus russellii</name>
    <dbReference type="NCBI Taxonomy" id="215200"/>
    <lineage>
        <taxon>Bacteria</taxon>
        <taxon>Bacillati</taxon>
        <taxon>Bacillota</taxon>
        <taxon>Clostridia</taxon>
        <taxon>Peptostreptococcales</taxon>
        <taxon>Peptostreptococcaceae</taxon>
        <taxon>Peptostreptococcus</taxon>
    </lineage>
</organism>
<dbReference type="SUPFAM" id="SSF52096">
    <property type="entry name" value="ClpP/crotonase"/>
    <property type="match status" value="1"/>
</dbReference>
<keyword evidence="9" id="KW-0275">Fatty acid biosynthesis</keyword>
<dbReference type="GO" id="GO:0005524">
    <property type="term" value="F:ATP binding"/>
    <property type="evidence" value="ECO:0007669"/>
    <property type="project" value="UniProtKB-KW"/>
</dbReference>
<evidence type="ECO:0000256" key="3">
    <source>
        <dbReference type="ARBA" id="ARBA00022516"/>
    </source>
</evidence>
<keyword evidence="4" id="KW-0808">Transferase</keyword>
<dbReference type="PRINTS" id="PR01069">
    <property type="entry name" value="ACCCTRFRASEA"/>
</dbReference>
<name>A0A2P7Q242_9FIRM</name>
<dbReference type="PANTHER" id="PTHR42853:SF3">
    <property type="entry name" value="ACETYL-COENZYME A CARBOXYLASE CARBOXYL TRANSFERASE SUBUNIT ALPHA, CHLOROPLASTIC"/>
    <property type="match status" value="1"/>
</dbReference>
<dbReference type="GO" id="GO:0003989">
    <property type="term" value="F:acetyl-CoA carboxylase activity"/>
    <property type="evidence" value="ECO:0007669"/>
    <property type="project" value="InterPro"/>
</dbReference>
<sequence>MEAIDIVRKARDVNRLKAMDYIEYLCEPFVELHGDRLFSDDEVIVAGIGMIEEYSVMIIGHQKDRNFGMAKPEGYRKVLRLIEYAQKHKMPVITLIDTPGADCGIEAEQRGQSSAIANCICNFSQLKIPTLSIVIGEAGSGGALALGVTDEIWMLENGVYSILSPEGFASILWRDTNRKDEAAKLMRLTSKELMEDGFVDKIIKEDGGELYHLKNEVLKFLEKNYLLSTDKILKKRHNKYRKILGG</sequence>
<gene>
    <name evidence="12" type="ORF">UF10_01065</name>
</gene>
<dbReference type="EMBL" id="JYGE01000002">
    <property type="protein sequence ID" value="PSJ32029.1"/>
    <property type="molecule type" value="Genomic_DNA"/>
</dbReference>
<dbReference type="GO" id="GO:0009317">
    <property type="term" value="C:acetyl-CoA carboxylase complex"/>
    <property type="evidence" value="ECO:0007669"/>
    <property type="project" value="InterPro"/>
</dbReference>
<evidence type="ECO:0000313" key="12">
    <source>
        <dbReference type="EMBL" id="PSJ32029.1"/>
    </source>
</evidence>
<comment type="pathway">
    <text evidence="1">Lipid metabolism; malonyl-CoA biosynthesis; malonyl-CoA from acetyl-CoA: step 1/1.</text>
</comment>
<dbReference type="GO" id="GO:0006633">
    <property type="term" value="P:fatty acid biosynthetic process"/>
    <property type="evidence" value="ECO:0007669"/>
    <property type="project" value="UniProtKB-KW"/>
</dbReference>
<reference evidence="12" key="1">
    <citation type="thesis" date="2015" institute="Rutgers" country="The State University of New Jersey, 14 College Farm Rd., New Brunswick, NJ, USA">
        <title>Ammonia toxicity in bacteria and its implications for treatment of and resource recovery from highly nitrogenous organic wastes.</title>
        <authorList>
            <person name="Luther A.K."/>
        </authorList>
    </citation>
    <scope>NUCLEOTIDE SEQUENCE</scope>
    <source>
        <strain evidence="12">RT-10B</strain>
    </source>
</reference>
<evidence type="ECO:0000259" key="11">
    <source>
        <dbReference type="PROSITE" id="PS50989"/>
    </source>
</evidence>
<dbReference type="InterPro" id="IPR011763">
    <property type="entry name" value="COA_CT_C"/>
</dbReference>
<keyword evidence="5" id="KW-0547">Nucleotide-binding</keyword>
<feature type="domain" description="CoA carboxyltransferase C-terminal" evidence="11">
    <location>
        <begin position="1"/>
        <end position="223"/>
    </location>
</feature>